<proteinExistence type="predicted"/>
<protein>
    <submittedName>
        <fullName evidence="2">Hemerythrin domain-containing protein</fullName>
    </submittedName>
</protein>
<dbReference type="EMBL" id="JAROCF010000001">
    <property type="protein sequence ID" value="MDN4614156.1"/>
    <property type="molecule type" value="Genomic_DNA"/>
</dbReference>
<comment type="caution">
    <text evidence="2">The sequence shown here is derived from an EMBL/GenBank/DDBJ whole genome shotgun (WGS) entry which is preliminary data.</text>
</comment>
<feature type="domain" description="Hemerythrin-like" evidence="1">
    <location>
        <begin position="27"/>
        <end position="154"/>
    </location>
</feature>
<organism evidence="2 3">
    <name type="scientific">Leifsonia williamsii</name>
    <dbReference type="NCBI Taxonomy" id="3035919"/>
    <lineage>
        <taxon>Bacteria</taxon>
        <taxon>Bacillati</taxon>
        <taxon>Actinomycetota</taxon>
        <taxon>Actinomycetes</taxon>
        <taxon>Micrococcales</taxon>
        <taxon>Microbacteriaceae</taxon>
        <taxon>Leifsonia</taxon>
    </lineage>
</organism>
<dbReference type="PANTHER" id="PTHR38048">
    <property type="entry name" value="EXPRESSED PROTEIN"/>
    <property type="match status" value="1"/>
</dbReference>
<dbReference type="CDD" id="cd12108">
    <property type="entry name" value="Hr-like"/>
    <property type="match status" value="1"/>
</dbReference>
<reference evidence="2" key="1">
    <citation type="submission" date="2023-06" db="EMBL/GenBank/DDBJ databases">
        <title>MT1 and MT2 Draft Genomes of Novel Species.</title>
        <authorList>
            <person name="Venkateswaran K."/>
        </authorList>
    </citation>
    <scope>NUCLEOTIDE SEQUENCE</scope>
    <source>
        <strain evidence="2">F6_8S_P_1B</strain>
    </source>
</reference>
<dbReference type="InterPro" id="IPR053206">
    <property type="entry name" value="Dimeric_xanthone_biosynth"/>
</dbReference>
<dbReference type="Pfam" id="PF01814">
    <property type="entry name" value="Hemerythrin"/>
    <property type="match status" value="1"/>
</dbReference>
<accession>A0ABT8K9L9</accession>
<dbReference type="PANTHER" id="PTHR38048:SF1">
    <property type="entry name" value="HEMERYTHRIN-LIKE DOMAIN-CONTAINING PROTEIN"/>
    <property type="match status" value="1"/>
</dbReference>
<dbReference type="Gene3D" id="1.20.120.520">
    <property type="entry name" value="nmb1532 protein domain like"/>
    <property type="match status" value="1"/>
</dbReference>
<keyword evidence="3" id="KW-1185">Reference proteome</keyword>
<dbReference type="RefSeq" id="WP_301210610.1">
    <property type="nucleotide sequence ID" value="NZ_JAROCF010000001.1"/>
</dbReference>
<name>A0ABT8K9L9_9MICO</name>
<dbReference type="Proteomes" id="UP001174208">
    <property type="component" value="Unassembled WGS sequence"/>
</dbReference>
<evidence type="ECO:0000259" key="1">
    <source>
        <dbReference type="Pfam" id="PF01814"/>
    </source>
</evidence>
<evidence type="ECO:0000313" key="2">
    <source>
        <dbReference type="EMBL" id="MDN4614156.1"/>
    </source>
</evidence>
<evidence type="ECO:0000313" key="3">
    <source>
        <dbReference type="Proteomes" id="UP001174208"/>
    </source>
</evidence>
<dbReference type="InterPro" id="IPR012312">
    <property type="entry name" value="Hemerythrin-like"/>
</dbReference>
<gene>
    <name evidence="2" type="ORF">P5G50_06785</name>
</gene>
<sequence>MSATPLPSSGASPLDGPVTCDASGMIEIHRLFRHSFGEAAALVDGVAEGDTAHAAVVADQLHLISASLHAHHEAEDERLWPAIDERAPSCALHVERMKRQHAEMLVHLNALDRAVAVWLVDPTRTAAQPVRSALVGINASLAEHLPDEETNIVPVMEHTITEREVDWFAEHGRASTPKGQQWNMLGAILDAQPDGGAEWKKKHLPAPAVLAWRWIGAPRYARYRAALEGRVTR</sequence>